<feature type="non-terminal residue" evidence="5">
    <location>
        <position position="1"/>
    </location>
</feature>
<dbReference type="GO" id="GO:0015031">
    <property type="term" value="P:protein transport"/>
    <property type="evidence" value="ECO:0007669"/>
    <property type="project" value="UniProtKB-KW"/>
</dbReference>
<dbReference type="GeneID" id="94427979"/>
<evidence type="ECO:0000256" key="4">
    <source>
        <dbReference type="ARBA" id="ARBA00023136"/>
    </source>
</evidence>
<comment type="caution">
    <text evidence="5">The sequence shown here is derived from an EMBL/GenBank/DDBJ whole genome shotgun (WGS) entry which is preliminary data.</text>
</comment>
<dbReference type="GO" id="GO:0012505">
    <property type="term" value="C:endomembrane system"/>
    <property type="evidence" value="ECO:0007669"/>
    <property type="project" value="UniProtKB-SubCell"/>
</dbReference>
<sequence length="90" mass="10092">PGGYEAVDVFASEEYRQFFCRFSDPSYVKSTKLQILSTLATERNCMELIGELREYVCDPDPEIGKKSILVLGVIACKIPLATENIITLGW</sequence>
<reference evidence="5 6" key="1">
    <citation type="journal article" date="2017" name="Int. J. Parasitol.">
        <title>The genome of the protozoan parasite Cystoisospora suis and a reverse vaccinology approach to identify vaccine candidates.</title>
        <authorList>
            <person name="Palmieri N."/>
            <person name="Shrestha A."/>
            <person name="Ruttkowski B."/>
            <person name="Beck T."/>
            <person name="Vogl C."/>
            <person name="Tomley F."/>
            <person name="Blake D.P."/>
            <person name="Joachim A."/>
        </authorList>
    </citation>
    <scope>NUCLEOTIDE SEQUENCE [LARGE SCALE GENOMIC DNA]</scope>
    <source>
        <strain evidence="5 6">Wien I</strain>
    </source>
</reference>
<dbReference type="InterPro" id="IPR011989">
    <property type="entry name" value="ARM-like"/>
</dbReference>
<dbReference type="EMBL" id="MIGC01002153">
    <property type="protein sequence ID" value="PHJ21574.1"/>
    <property type="molecule type" value="Genomic_DNA"/>
</dbReference>
<dbReference type="RefSeq" id="XP_067923256.1">
    <property type="nucleotide sequence ID" value="XM_068064768.1"/>
</dbReference>
<name>A0A2C6L0L7_9APIC</name>
<evidence type="ECO:0000256" key="2">
    <source>
        <dbReference type="ARBA" id="ARBA00022448"/>
    </source>
</evidence>
<dbReference type="InterPro" id="IPR016024">
    <property type="entry name" value="ARM-type_fold"/>
</dbReference>
<dbReference type="AlphaFoldDB" id="A0A2C6L0L7"/>
<dbReference type="SUPFAM" id="SSF48371">
    <property type="entry name" value="ARM repeat"/>
    <property type="match status" value="1"/>
</dbReference>
<keyword evidence="6" id="KW-1185">Reference proteome</keyword>
<keyword evidence="2" id="KW-0813">Transport</keyword>
<proteinExistence type="predicted"/>
<dbReference type="Proteomes" id="UP000221165">
    <property type="component" value="Unassembled WGS sequence"/>
</dbReference>
<dbReference type="InterPro" id="IPR026739">
    <property type="entry name" value="AP_beta"/>
</dbReference>
<evidence type="ECO:0000256" key="1">
    <source>
        <dbReference type="ARBA" id="ARBA00004308"/>
    </source>
</evidence>
<keyword evidence="4" id="KW-0472">Membrane</keyword>
<organism evidence="5 6">
    <name type="scientific">Cystoisospora suis</name>
    <dbReference type="NCBI Taxonomy" id="483139"/>
    <lineage>
        <taxon>Eukaryota</taxon>
        <taxon>Sar</taxon>
        <taxon>Alveolata</taxon>
        <taxon>Apicomplexa</taxon>
        <taxon>Conoidasida</taxon>
        <taxon>Coccidia</taxon>
        <taxon>Eucoccidiorida</taxon>
        <taxon>Eimeriorina</taxon>
        <taxon>Sarcocystidae</taxon>
        <taxon>Cystoisospora</taxon>
    </lineage>
</organism>
<evidence type="ECO:0000313" key="6">
    <source>
        <dbReference type="Proteomes" id="UP000221165"/>
    </source>
</evidence>
<dbReference type="OrthoDB" id="10254310at2759"/>
<dbReference type="PANTHER" id="PTHR11134">
    <property type="entry name" value="ADAPTOR COMPLEX SUBUNIT BETA FAMILY MEMBER"/>
    <property type="match status" value="1"/>
</dbReference>
<evidence type="ECO:0000313" key="5">
    <source>
        <dbReference type="EMBL" id="PHJ21574.1"/>
    </source>
</evidence>
<evidence type="ECO:0000256" key="3">
    <source>
        <dbReference type="ARBA" id="ARBA00022927"/>
    </source>
</evidence>
<gene>
    <name evidence="5" type="ORF">CSUI_004580</name>
</gene>
<keyword evidence="3" id="KW-0653">Protein transport</keyword>
<protein>
    <submittedName>
        <fullName evidence="5">Heat repeat-containing protein</fullName>
    </submittedName>
</protein>
<dbReference type="VEuPathDB" id="ToxoDB:CSUI_004580"/>
<comment type="subcellular location">
    <subcellularLocation>
        <location evidence="1">Endomembrane system</location>
    </subcellularLocation>
</comment>
<dbReference type="Gene3D" id="1.25.10.10">
    <property type="entry name" value="Leucine-rich Repeat Variant"/>
    <property type="match status" value="1"/>
</dbReference>
<accession>A0A2C6L0L7</accession>
<dbReference type="GO" id="GO:0016192">
    <property type="term" value="P:vesicle-mediated transport"/>
    <property type="evidence" value="ECO:0007669"/>
    <property type="project" value="InterPro"/>
</dbReference>